<evidence type="ECO:0000313" key="2">
    <source>
        <dbReference type="EMBL" id="EGC37818.1"/>
    </source>
</evidence>
<protein>
    <submittedName>
        <fullName evidence="2">Expressed protein</fullName>
    </submittedName>
</protein>
<reference evidence="3" key="1">
    <citation type="journal article" date="2011" name="Genome Biol.">
        <title>Comparative genomics of the social amoebae Dictyostelium discoideum and Dictyostelium purpureum.</title>
        <authorList>
            <consortium name="US DOE Joint Genome Institute (JGI-PGF)"/>
            <person name="Sucgang R."/>
            <person name="Kuo A."/>
            <person name="Tian X."/>
            <person name="Salerno W."/>
            <person name="Parikh A."/>
            <person name="Feasley C.L."/>
            <person name="Dalin E."/>
            <person name="Tu H."/>
            <person name="Huang E."/>
            <person name="Barry K."/>
            <person name="Lindquist E."/>
            <person name="Shapiro H."/>
            <person name="Bruce D."/>
            <person name="Schmutz J."/>
            <person name="Salamov A."/>
            <person name="Fey P."/>
            <person name="Gaudet P."/>
            <person name="Anjard C."/>
            <person name="Babu M.M."/>
            <person name="Basu S."/>
            <person name="Bushmanova Y."/>
            <person name="van der Wel H."/>
            <person name="Katoh-Kurasawa M."/>
            <person name="Dinh C."/>
            <person name="Coutinho P.M."/>
            <person name="Saito T."/>
            <person name="Elias M."/>
            <person name="Schaap P."/>
            <person name="Kay R.R."/>
            <person name="Henrissat B."/>
            <person name="Eichinger L."/>
            <person name="Rivero F."/>
            <person name="Putnam N.H."/>
            <person name="West C.M."/>
            <person name="Loomis W.F."/>
            <person name="Chisholm R.L."/>
            <person name="Shaulsky G."/>
            <person name="Strassmann J.E."/>
            <person name="Queller D.C."/>
            <person name="Kuspa A."/>
            <person name="Grigoriev I.V."/>
        </authorList>
    </citation>
    <scope>NUCLEOTIDE SEQUENCE [LARGE SCALE GENOMIC DNA]</scope>
    <source>
        <strain evidence="3">QSDP1</strain>
    </source>
</reference>
<feature type="region of interest" description="Disordered" evidence="1">
    <location>
        <begin position="200"/>
        <end position="219"/>
    </location>
</feature>
<feature type="region of interest" description="Disordered" evidence="1">
    <location>
        <begin position="45"/>
        <end position="71"/>
    </location>
</feature>
<evidence type="ECO:0000313" key="3">
    <source>
        <dbReference type="Proteomes" id="UP000001064"/>
    </source>
</evidence>
<proteinExistence type="predicted"/>
<keyword evidence="3" id="KW-1185">Reference proteome</keyword>
<dbReference type="KEGG" id="dpp:DICPUDRAFT_91554"/>
<dbReference type="EMBL" id="GL870990">
    <property type="protein sequence ID" value="EGC37818.1"/>
    <property type="molecule type" value="Genomic_DNA"/>
</dbReference>
<organism evidence="2 3">
    <name type="scientific">Dictyostelium purpureum</name>
    <name type="common">Slime mold</name>
    <dbReference type="NCBI Taxonomy" id="5786"/>
    <lineage>
        <taxon>Eukaryota</taxon>
        <taxon>Amoebozoa</taxon>
        <taxon>Evosea</taxon>
        <taxon>Eumycetozoa</taxon>
        <taxon>Dictyostelia</taxon>
        <taxon>Dictyosteliales</taxon>
        <taxon>Dictyosteliaceae</taxon>
        <taxon>Dictyostelium</taxon>
    </lineage>
</organism>
<dbReference type="GeneID" id="10499079"/>
<dbReference type="AlphaFoldDB" id="F0ZE35"/>
<sequence>MILVKEKKHPIESPDSTTSPNIPNVDLERSNISSMPNVNFNNDSKVLNSNTPSNTVNNKFSPKNKSTNSNKTKDEKAFFYYPLYTDPFSLSFLNYSFFKSSFNYDPDAVLQSNEYIQFEKMQNNFYSNLDQIQSFSLGTDKKDDNKTSNIDNNETSKNTSNNTSSNNTSSNNTSSNNTSSNNTSSNKNNNKNDNIYFHGIDIEDEDPKKAHRPPVCKPQ</sequence>
<feature type="compositionally biased region" description="Low complexity" evidence="1">
    <location>
        <begin position="152"/>
        <end position="192"/>
    </location>
</feature>
<dbReference type="RefSeq" id="XP_003285663.1">
    <property type="nucleotide sequence ID" value="XM_003285615.1"/>
</dbReference>
<dbReference type="Proteomes" id="UP000001064">
    <property type="component" value="Unassembled WGS sequence"/>
</dbReference>
<feature type="compositionally biased region" description="Low complexity" evidence="1">
    <location>
        <begin position="57"/>
        <end position="70"/>
    </location>
</feature>
<dbReference type="InParanoid" id="F0ZE35"/>
<accession>F0ZE35</accession>
<evidence type="ECO:0000256" key="1">
    <source>
        <dbReference type="SAM" id="MobiDB-lite"/>
    </source>
</evidence>
<gene>
    <name evidence="2" type="ORF">DICPUDRAFT_91554</name>
</gene>
<name>F0ZE35_DICPU</name>
<feature type="region of interest" description="Disordered" evidence="1">
    <location>
        <begin position="1"/>
        <end position="28"/>
    </location>
</feature>
<feature type="compositionally biased region" description="Polar residues" evidence="1">
    <location>
        <begin position="45"/>
        <end position="56"/>
    </location>
</feature>
<feature type="region of interest" description="Disordered" evidence="1">
    <location>
        <begin position="137"/>
        <end position="195"/>
    </location>
</feature>
<dbReference type="VEuPathDB" id="AmoebaDB:DICPUDRAFT_91554"/>
<feature type="compositionally biased region" description="Basic residues" evidence="1">
    <location>
        <begin position="209"/>
        <end position="219"/>
    </location>
</feature>